<reference evidence="1" key="1">
    <citation type="submission" date="2018-02" db="EMBL/GenBank/DDBJ databases">
        <title>Rhizophora mucronata_Transcriptome.</title>
        <authorList>
            <person name="Meera S.P."/>
            <person name="Sreeshan A."/>
            <person name="Augustine A."/>
        </authorList>
    </citation>
    <scope>NUCLEOTIDE SEQUENCE</scope>
    <source>
        <tissue evidence="1">Leaf</tissue>
    </source>
</reference>
<organism evidence="1">
    <name type="scientific">Rhizophora mucronata</name>
    <name type="common">Asiatic mangrove</name>
    <dbReference type="NCBI Taxonomy" id="61149"/>
    <lineage>
        <taxon>Eukaryota</taxon>
        <taxon>Viridiplantae</taxon>
        <taxon>Streptophyta</taxon>
        <taxon>Embryophyta</taxon>
        <taxon>Tracheophyta</taxon>
        <taxon>Spermatophyta</taxon>
        <taxon>Magnoliopsida</taxon>
        <taxon>eudicotyledons</taxon>
        <taxon>Gunneridae</taxon>
        <taxon>Pentapetalae</taxon>
        <taxon>rosids</taxon>
        <taxon>fabids</taxon>
        <taxon>Malpighiales</taxon>
        <taxon>Rhizophoraceae</taxon>
        <taxon>Rhizophora</taxon>
    </lineage>
</organism>
<name>A0A2P2NK05_RHIMU</name>
<accession>A0A2P2NK05</accession>
<evidence type="ECO:0000313" key="1">
    <source>
        <dbReference type="EMBL" id="MBX42818.1"/>
    </source>
</evidence>
<proteinExistence type="predicted"/>
<dbReference type="AlphaFoldDB" id="A0A2P2NK05"/>
<sequence length="37" mass="4609">MQKASGFEHQWNFSIISHEKWSCLEFKEVMLRLRKRK</sequence>
<dbReference type="EMBL" id="GGEC01062334">
    <property type="protein sequence ID" value="MBX42818.1"/>
    <property type="molecule type" value="Transcribed_RNA"/>
</dbReference>
<protein>
    <submittedName>
        <fullName evidence="1">Uncharacterized protein</fullName>
    </submittedName>
</protein>